<name>A0A815I4M3_9BILA</name>
<sequence length="108" mass="12382">GVSDSQLSIVAEHELAQIFETVPKIKTCYELKLAVVIENQGSSGQRRGDGTGDKEVLNTANKLAEVLPYRHCHLKQLRFERIKDNLLLEEEFIKNQERLKPQEDRHEA</sequence>
<keyword evidence="4" id="KW-1185">Reference proteome</keyword>
<gene>
    <name evidence="2" type="ORF">JXQ802_LOCUS49042</name>
    <name evidence="1" type="ORF">PYM288_LOCUS32986</name>
</gene>
<dbReference type="Proteomes" id="UP000663854">
    <property type="component" value="Unassembled WGS sequence"/>
</dbReference>
<evidence type="ECO:0000313" key="2">
    <source>
        <dbReference type="EMBL" id="CAF1607848.1"/>
    </source>
</evidence>
<evidence type="ECO:0000313" key="4">
    <source>
        <dbReference type="Proteomes" id="UP000663870"/>
    </source>
</evidence>
<dbReference type="AlphaFoldDB" id="A0A815I4M3"/>
<proteinExistence type="predicted"/>
<dbReference type="EMBL" id="CAJNOL010005635">
    <property type="protein sequence ID" value="CAF1607848.1"/>
    <property type="molecule type" value="Genomic_DNA"/>
</dbReference>
<accession>A0A815I4M3</accession>
<feature type="non-terminal residue" evidence="1">
    <location>
        <position position="1"/>
    </location>
</feature>
<comment type="caution">
    <text evidence="1">The sequence shown here is derived from an EMBL/GenBank/DDBJ whole genome shotgun (WGS) entry which is preliminary data.</text>
</comment>
<evidence type="ECO:0000313" key="3">
    <source>
        <dbReference type="Proteomes" id="UP000663854"/>
    </source>
</evidence>
<organism evidence="1 3">
    <name type="scientific">Rotaria sordida</name>
    <dbReference type="NCBI Taxonomy" id="392033"/>
    <lineage>
        <taxon>Eukaryota</taxon>
        <taxon>Metazoa</taxon>
        <taxon>Spiralia</taxon>
        <taxon>Gnathifera</taxon>
        <taxon>Rotifera</taxon>
        <taxon>Eurotatoria</taxon>
        <taxon>Bdelloidea</taxon>
        <taxon>Philodinida</taxon>
        <taxon>Philodinidae</taxon>
        <taxon>Rotaria</taxon>
    </lineage>
</organism>
<dbReference type="EMBL" id="CAJNOH010004231">
    <property type="protein sequence ID" value="CAF1363272.1"/>
    <property type="molecule type" value="Genomic_DNA"/>
</dbReference>
<protein>
    <submittedName>
        <fullName evidence="1">Uncharacterized protein</fullName>
    </submittedName>
</protein>
<reference evidence="1" key="1">
    <citation type="submission" date="2021-02" db="EMBL/GenBank/DDBJ databases">
        <authorList>
            <person name="Nowell W R."/>
        </authorList>
    </citation>
    <scope>NUCLEOTIDE SEQUENCE</scope>
</reference>
<dbReference type="Proteomes" id="UP000663870">
    <property type="component" value="Unassembled WGS sequence"/>
</dbReference>
<evidence type="ECO:0000313" key="1">
    <source>
        <dbReference type="EMBL" id="CAF1363272.1"/>
    </source>
</evidence>